<comment type="caution">
    <text evidence="2">The sequence shown here is derived from an EMBL/GenBank/DDBJ whole genome shotgun (WGS) entry which is preliminary data.</text>
</comment>
<accession>A0A815UCI0</accession>
<dbReference type="Proteomes" id="UP000681722">
    <property type="component" value="Unassembled WGS sequence"/>
</dbReference>
<dbReference type="EMBL" id="CAJNOQ010023218">
    <property type="protein sequence ID" value="CAF1512127.1"/>
    <property type="molecule type" value="Genomic_DNA"/>
</dbReference>
<dbReference type="Proteomes" id="UP000663829">
    <property type="component" value="Unassembled WGS sequence"/>
</dbReference>
<protein>
    <submittedName>
        <fullName evidence="2">Uncharacterized protein</fullName>
    </submittedName>
</protein>
<keyword evidence="4" id="KW-1185">Reference proteome</keyword>
<dbReference type="EMBL" id="CAJOBC010088759">
    <property type="protein sequence ID" value="CAF4372660.1"/>
    <property type="molecule type" value="Genomic_DNA"/>
</dbReference>
<keyword evidence="1" id="KW-0472">Membrane</keyword>
<evidence type="ECO:0000313" key="3">
    <source>
        <dbReference type="EMBL" id="CAF4372660.1"/>
    </source>
</evidence>
<evidence type="ECO:0000313" key="4">
    <source>
        <dbReference type="Proteomes" id="UP000663829"/>
    </source>
</evidence>
<evidence type="ECO:0000256" key="1">
    <source>
        <dbReference type="SAM" id="Phobius"/>
    </source>
</evidence>
<sequence length="93" mass="10195">MKPRNSNYDRKVSKRHGMLSIISTSSESFRHYLAENSSLSFGTCNWPMRTGLMCVSLLAAVVIMVVAPPVVLAVAVGVPLPPRLPPPPQQQHK</sequence>
<organism evidence="2 4">
    <name type="scientific">Didymodactylos carnosus</name>
    <dbReference type="NCBI Taxonomy" id="1234261"/>
    <lineage>
        <taxon>Eukaryota</taxon>
        <taxon>Metazoa</taxon>
        <taxon>Spiralia</taxon>
        <taxon>Gnathifera</taxon>
        <taxon>Rotifera</taxon>
        <taxon>Eurotatoria</taxon>
        <taxon>Bdelloidea</taxon>
        <taxon>Philodinida</taxon>
        <taxon>Philodinidae</taxon>
        <taxon>Didymodactylos</taxon>
    </lineage>
</organism>
<gene>
    <name evidence="2" type="ORF">GPM918_LOCUS37161</name>
    <name evidence="3" type="ORF">SRO942_LOCUS37921</name>
</gene>
<proteinExistence type="predicted"/>
<feature type="transmembrane region" description="Helical" evidence="1">
    <location>
        <begin position="55"/>
        <end position="78"/>
    </location>
</feature>
<name>A0A815UCI0_9BILA</name>
<keyword evidence="1" id="KW-0812">Transmembrane</keyword>
<keyword evidence="1" id="KW-1133">Transmembrane helix</keyword>
<evidence type="ECO:0000313" key="2">
    <source>
        <dbReference type="EMBL" id="CAF1512127.1"/>
    </source>
</evidence>
<reference evidence="2" key="1">
    <citation type="submission" date="2021-02" db="EMBL/GenBank/DDBJ databases">
        <authorList>
            <person name="Nowell W R."/>
        </authorList>
    </citation>
    <scope>NUCLEOTIDE SEQUENCE</scope>
</reference>
<dbReference type="AlphaFoldDB" id="A0A815UCI0"/>